<evidence type="ECO:0000259" key="6">
    <source>
        <dbReference type="PROSITE" id="PS00715"/>
    </source>
</evidence>
<dbReference type="SUPFAM" id="SSF88659">
    <property type="entry name" value="Sigma3 and sigma4 domains of RNA polymerase sigma factors"/>
    <property type="match status" value="2"/>
</dbReference>
<keyword evidence="4" id="KW-0804">Transcription</keyword>
<dbReference type="RefSeq" id="WP_093659034.1">
    <property type="nucleotide sequence ID" value="NZ_FNHI01000020.1"/>
</dbReference>
<proteinExistence type="predicted"/>
<evidence type="ECO:0000256" key="4">
    <source>
        <dbReference type="ARBA" id="ARBA00023163"/>
    </source>
</evidence>
<sequence>MPEHTTHRHRGPVRTGRVPADRSAGIAGLPAVGRATQVSPGDARELTAVFFDRLVELEEGTREHQYVRNTLIEMNLSLVRFVANRFRNRGGGEMEDIVQVGTVGLIKAIDRFDLSREVAFTSFAIPYVQGEIMRHFRDTSWAVHVPRRLQELRVELARAREHLVSVLDRDPSVEDLAEHLGRTKDEVVEGMVAAAGYTAGSLDTPGTEGDDEPAALAGGRSHPDRIGVDDPGMQLVEDIRALVPHMAELDDRERTILELRFGGEMTQARIGAELGISQMHVSRLLAGTLAKLRTRMLADE</sequence>
<feature type="region of interest" description="Disordered" evidence="5">
    <location>
        <begin position="1"/>
        <end position="20"/>
    </location>
</feature>
<keyword evidence="3" id="KW-0238">DNA-binding</keyword>
<dbReference type="InterPro" id="IPR014322">
    <property type="entry name" value="RNA_pol_sigma-B/F/G"/>
</dbReference>
<dbReference type="NCBIfam" id="TIGR02937">
    <property type="entry name" value="sigma70-ECF"/>
    <property type="match status" value="1"/>
</dbReference>
<feature type="domain" description="RNA polymerase sigma-70" evidence="6">
    <location>
        <begin position="96"/>
        <end position="109"/>
    </location>
</feature>
<dbReference type="NCBIfam" id="TIGR02980">
    <property type="entry name" value="SigBFG"/>
    <property type="match status" value="1"/>
</dbReference>
<dbReference type="STRING" id="1196353.SAMN05444921_12038"/>
<dbReference type="Gene3D" id="1.10.10.10">
    <property type="entry name" value="Winged helix-like DNA-binding domain superfamily/Winged helix DNA-binding domain"/>
    <property type="match status" value="2"/>
</dbReference>
<dbReference type="CDD" id="cd06171">
    <property type="entry name" value="Sigma70_r4"/>
    <property type="match status" value="1"/>
</dbReference>
<dbReference type="PANTHER" id="PTHR30385:SF4">
    <property type="entry name" value="RNA POLYMERASE SIGMA-E FACTOR"/>
    <property type="match status" value="1"/>
</dbReference>
<dbReference type="InterPro" id="IPR000943">
    <property type="entry name" value="RNA_pol_sigma70"/>
</dbReference>
<dbReference type="Pfam" id="PF04542">
    <property type="entry name" value="Sigma70_r2"/>
    <property type="match status" value="1"/>
</dbReference>
<dbReference type="OrthoDB" id="9804285at2"/>
<protein>
    <submittedName>
        <fullName evidence="7">RNA polymerase sigma-B factor</fullName>
    </submittedName>
</protein>
<dbReference type="InterPro" id="IPR007630">
    <property type="entry name" value="RNA_pol_sigma70_r4"/>
</dbReference>
<name>A0A1G9Z103_9ACTN</name>
<dbReference type="InterPro" id="IPR007627">
    <property type="entry name" value="RNA_pol_sigma70_r2"/>
</dbReference>
<dbReference type="PRINTS" id="PR00046">
    <property type="entry name" value="SIGMA70FCT"/>
</dbReference>
<dbReference type="Gene3D" id="1.20.120.1810">
    <property type="match status" value="1"/>
</dbReference>
<dbReference type="Pfam" id="PF04539">
    <property type="entry name" value="Sigma70_r3"/>
    <property type="match status" value="1"/>
</dbReference>
<keyword evidence="8" id="KW-1185">Reference proteome</keyword>
<dbReference type="InterPro" id="IPR036388">
    <property type="entry name" value="WH-like_DNA-bd_sf"/>
</dbReference>
<feature type="region of interest" description="Disordered" evidence="5">
    <location>
        <begin position="199"/>
        <end position="227"/>
    </location>
</feature>
<dbReference type="GO" id="GO:0016987">
    <property type="term" value="F:sigma factor activity"/>
    <property type="evidence" value="ECO:0007669"/>
    <property type="project" value="UniProtKB-KW"/>
</dbReference>
<dbReference type="InterPro" id="IPR014284">
    <property type="entry name" value="RNA_pol_sigma-70_dom"/>
</dbReference>
<evidence type="ECO:0000313" key="8">
    <source>
        <dbReference type="Proteomes" id="UP000199063"/>
    </source>
</evidence>
<evidence type="ECO:0000313" key="7">
    <source>
        <dbReference type="EMBL" id="SDN14306.1"/>
    </source>
</evidence>
<feature type="compositionally biased region" description="Basic residues" evidence="5">
    <location>
        <begin position="1"/>
        <end position="12"/>
    </location>
</feature>
<keyword evidence="1" id="KW-0805">Transcription regulation</keyword>
<dbReference type="PANTHER" id="PTHR30385">
    <property type="entry name" value="SIGMA FACTOR F FLAGELLAR"/>
    <property type="match status" value="1"/>
</dbReference>
<dbReference type="Pfam" id="PF04545">
    <property type="entry name" value="Sigma70_r4"/>
    <property type="match status" value="1"/>
</dbReference>
<dbReference type="InterPro" id="IPR007624">
    <property type="entry name" value="RNA_pol_sigma70_r3"/>
</dbReference>
<dbReference type="AlphaFoldDB" id="A0A1G9Z103"/>
<dbReference type="GO" id="GO:0006352">
    <property type="term" value="P:DNA-templated transcription initiation"/>
    <property type="evidence" value="ECO:0007669"/>
    <property type="project" value="InterPro"/>
</dbReference>
<dbReference type="PROSITE" id="PS00715">
    <property type="entry name" value="SIGMA70_1"/>
    <property type="match status" value="1"/>
</dbReference>
<dbReference type="Proteomes" id="UP000199063">
    <property type="component" value="Unassembled WGS sequence"/>
</dbReference>
<accession>A0A1G9Z103</accession>
<dbReference type="InterPro" id="IPR013325">
    <property type="entry name" value="RNA_pol_sigma_r2"/>
</dbReference>
<evidence type="ECO:0000256" key="3">
    <source>
        <dbReference type="ARBA" id="ARBA00023125"/>
    </source>
</evidence>
<evidence type="ECO:0000256" key="5">
    <source>
        <dbReference type="SAM" id="MobiDB-lite"/>
    </source>
</evidence>
<dbReference type="GeneID" id="40832482"/>
<evidence type="ECO:0000256" key="2">
    <source>
        <dbReference type="ARBA" id="ARBA00023082"/>
    </source>
</evidence>
<keyword evidence="2" id="KW-0731">Sigma factor</keyword>
<dbReference type="GO" id="GO:0003677">
    <property type="term" value="F:DNA binding"/>
    <property type="evidence" value="ECO:0007669"/>
    <property type="project" value="UniProtKB-KW"/>
</dbReference>
<reference evidence="8" key="1">
    <citation type="submission" date="2016-10" db="EMBL/GenBank/DDBJ databases">
        <authorList>
            <person name="Varghese N."/>
            <person name="Submissions S."/>
        </authorList>
    </citation>
    <scope>NUCLEOTIDE SEQUENCE [LARGE SCALE GENOMIC DNA]</scope>
    <source>
        <strain evidence="8">CGMCC 4.7042</strain>
    </source>
</reference>
<organism evidence="7 8">
    <name type="scientific">Streptomyces wuyuanensis</name>
    <dbReference type="NCBI Taxonomy" id="1196353"/>
    <lineage>
        <taxon>Bacteria</taxon>
        <taxon>Bacillati</taxon>
        <taxon>Actinomycetota</taxon>
        <taxon>Actinomycetes</taxon>
        <taxon>Kitasatosporales</taxon>
        <taxon>Streptomycetaceae</taxon>
        <taxon>Streptomyces</taxon>
    </lineage>
</organism>
<gene>
    <name evidence="7" type="ORF">SAMN05444921_12038</name>
</gene>
<dbReference type="EMBL" id="FNHI01000020">
    <property type="protein sequence ID" value="SDN14306.1"/>
    <property type="molecule type" value="Genomic_DNA"/>
</dbReference>
<evidence type="ECO:0000256" key="1">
    <source>
        <dbReference type="ARBA" id="ARBA00023015"/>
    </source>
</evidence>
<dbReference type="InterPro" id="IPR013324">
    <property type="entry name" value="RNA_pol_sigma_r3/r4-like"/>
</dbReference>
<dbReference type="SUPFAM" id="SSF88946">
    <property type="entry name" value="Sigma2 domain of RNA polymerase sigma factors"/>
    <property type="match status" value="1"/>
</dbReference>